<dbReference type="RefSeq" id="WP_002795524.1">
    <property type="nucleotide sequence ID" value="NZ_HE973725.1"/>
</dbReference>
<feature type="coiled-coil region" evidence="2">
    <location>
        <begin position="547"/>
        <end position="588"/>
    </location>
</feature>
<accession>I4HK08</accession>
<evidence type="ECO:0000256" key="1">
    <source>
        <dbReference type="ARBA" id="ARBA00022679"/>
    </source>
</evidence>
<feature type="domain" description="Glycosyltransferase subfamily 4-like N-terminal" evidence="4">
    <location>
        <begin position="170"/>
        <end position="318"/>
    </location>
</feature>
<dbReference type="Pfam" id="PF00534">
    <property type="entry name" value="Glycos_transf_1"/>
    <property type="match status" value="1"/>
</dbReference>
<feature type="domain" description="Glycosyl transferase family 1" evidence="3">
    <location>
        <begin position="340"/>
        <end position="484"/>
    </location>
</feature>
<keyword evidence="2" id="KW-0175">Coiled coil</keyword>
<reference evidence="5 6" key="1">
    <citation type="submission" date="2012-04" db="EMBL/GenBank/DDBJ databases">
        <authorList>
            <person name="Genoscope - CEA"/>
        </authorList>
    </citation>
    <scope>NUCLEOTIDE SEQUENCE [LARGE SCALE GENOMIC DNA]</scope>
    <source>
        <strain evidence="5 6">9809</strain>
    </source>
</reference>
<evidence type="ECO:0000313" key="6">
    <source>
        <dbReference type="Proteomes" id="UP000004775"/>
    </source>
</evidence>
<organism evidence="5 6">
    <name type="scientific">Microcystis aeruginosa PCC 9809</name>
    <dbReference type="NCBI Taxonomy" id="1160285"/>
    <lineage>
        <taxon>Bacteria</taxon>
        <taxon>Bacillati</taxon>
        <taxon>Cyanobacteriota</taxon>
        <taxon>Cyanophyceae</taxon>
        <taxon>Oscillatoriophycideae</taxon>
        <taxon>Chroococcales</taxon>
        <taxon>Microcystaceae</taxon>
        <taxon>Microcystis</taxon>
    </lineage>
</organism>
<sequence length="606" mass="69592">MDVTVLMAFSVQRKVNHPLFAYVGVSSHEQKLVNKIKVTALVFADNLSELIRGCLEDLLIQIFYQKGELEITVIDSPSSEKEQEIVQKFQEKYLYIIDQRTDKLEQQKNNQLCKNYQVQRGEISDLEVNHDLGVPLTEDERENLQVIQSMSEQSKPIVVIDGVIFQINQGGIARVWYSILQEWSNSEFGQHIIILDRNQTAPRLKNLKYWLLEAYDYNHSGEDARKIQAICDRLQAALFISTYYTTPLSTPSALMVHDMIPEVLEADLNQPEWQEKHYSILYASRYITISANTAKDLVKFYPHITQDKIDVVYNGVSQEFSRSIAQEIDGFKQKYQILKPYFLVVGSRISLKGYKNVKLFFEAWNNLPENNNLAVVCVGGDLELEPELSKLANNINTYVLKLDDQDLKTAYSGAIALVYPSLYEGFGLPIIEAMACGCPVITCFNSAIPEVGGDAVLYIDGTSIDEMIQAIKKIQIPEIRQQLIDKGLERYKQFSWRQNSEKISQIILITIDEVKENPSGKVWLELRKLQEEKQNKSLQQLITSRSLREMEYSLEKFKNQNTQLLQNIESQQEEIKSLSTAKSAIKRLLKIVIKKSKLAYLIKKNY</sequence>
<dbReference type="EMBL" id="CAIO01000090">
    <property type="protein sequence ID" value="CCI22382.1"/>
    <property type="molecule type" value="Genomic_DNA"/>
</dbReference>
<evidence type="ECO:0000259" key="4">
    <source>
        <dbReference type="Pfam" id="PF13439"/>
    </source>
</evidence>
<dbReference type="HOGENOM" id="CLU_009583_27_3_3"/>
<dbReference type="InterPro" id="IPR001296">
    <property type="entry name" value="Glyco_trans_1"/>
</dbReference>
<evidence type="ECO:0000259" key="3">
    <source>
        <dbReference type="Pfam" id="PF00534"/>
    </source>
</evidence>
<proteinExistence type="predicted"/>
<dbReference type="Proteomes" id="UP000004775">
    <property type="component" value="Unassembled WGS sequence"/>
</dbReference>
<dbReference type="GO" id="GO:0016757">
    <property type="term" value="F:glycosyltransferase activity"/>
    <property type="evidence" value="ECO:0007669"/>
    <property type="project" value="InterPro"/>
</dbReference>
<dbReference type="AlphaFoldDB" id="I4HK08"/>
<evidence type="ECO:0000256" key="2">
    <source>
        <dbReference type="SAM" id="Coils"/>
    </source>
</evidence>
<dbReference type="PANTHER" id="PTHR46401">
    <property type="entry name" value="GLYCOSYLTRANSFERASE WBBK-RELATED"/>
    <property type="match status" value="1"/>
</dbReference>
<dbReference type="CDD" id="cd03809">
    <property type="entry name" value="GT4_MtfB-like"/>
    <property type="match status" value="1"/>
</dbReference>
<dbReference type="Pfam" id="PF13439">
    <property type="entry name" value="Glyco_transf_4"/>
    <property type="match status" value="1"/>
</dbReference>
<name>I4HK08_MICAE</name>
<gene>
    <name evidence="5" type="ORF">MICAH_180004</name>
</gene>
<dbReference type="InterPro" id="IPR028098">
    <property type="entry name" value="Glyco_trans_4-like_N"/>
</dbReference>
<evidence type="ECO:0000313" key="5">
    <source>
        <dbReference type="EMBL" id="CCI22382.1"/>
    </source>
</evidence>
<protein>
    <submittedName>
        <fullName evidence="5">Putative glycosyl transferase</fullName>
    </submittedName>
</protein>
<keyword evidence="1 5" id="KW-0808">Transferase</keyword>
<comment type="caution">
    <text evidence="5">The sequence shown here is derived from an EMBL/GenBank/DDBJ whole genome shotgun (WGS) entry which is preliminary data.</text>
</comment>
<dbReference type="SUPFAM" id="SSF53756">
    <property type="entry name" value="UDP-Glycosyltransferase/glycogen phosphorylase"/>
    <property type="match status" value="1"/>
</dbReference>
<dbReference type="GO" id="GO:0009103">
    <property type="term" value="P:lipopolysaccharide biosynthetic process"/>
    <property type="evidence" value="ECO:0007669"/>
    <property type="project" value="TreeGrafter"/>
</dbReference>
<dbReference type="PANTHER" id="PTHR46401:SF2">
    <property type="entry name" value="GLYCOSYLTRANSFERASE WBBK-RELATED"/>
    <property type="match status" value="1"/>
</dbReference>
<dbReference type="Gene3D" id="3.40.50.2000">
    <property type="entry name" value="Glycogen Phosphorylase B"/>
    <property type="match status" value="2"/>
</dbReference>